<keyword evidence="1" id="KW-0004">4Fe-4S</keyword>
<dbReference type="STRING" id="1121316.SAMN02745207_03347"/>
<evidence type="ECO:0000313" key="7">
    <source>
        <dbReference type="Proteomes" id="UP000184447"/>
    </source>
</evidence>
<dbReference type="Pfam" id="PF12837">
    <property type="entry name" value="Fer4_6"/>
    <property type="match status" value="1"/>
</dbReference>
<evidence type="ECO:0000313" key="6">
    <source>
        <dbReference type="EMBL" id="SHH94703.1"/>
    </source>
</evidence>
<feature type="domain" description="4Fe-4S ferredoxin-type" evidence="5">
    <location>
        <begin position="5"/>
        <end position="34"/>
    </location>
</feature>
<dbReference type="Gene3D" id="3.30.70.20">
    <property type="match status" value="1"/>
</dbReference>
<dbReference type="OrthoDB" id="2965668at2"/>
<keyword evidence="7" id="KW-1185">Reference proteome</keyword>
<evidence type="ECO:0000256" key="4">
    <source>
        <dbReference type="ARBA" id="ARBA00023014"/>
    </source>
</evidence>
<evidence type="ECO:0000256" key="1">
    <source>
        <dbReference type="ARBA" id="ARBA00022485"/>
    </source>
</evidence>
<keyword evidence="4" id="KW-0411">Iron-sulfur</keyword>
<dbReference type="PANTHER" id="PTHR43687">
    <property type="entry name" value="ADENYLYLSULFATE REDUCTASE, BETA SUBUNIT"/>
    <property type="match status" value="1"/>
</dbReference>
<evidence type="ECO:0000256" key="3">
    <source>
        <dbReference type="ARBA" id="ARBA00023004"/>
    </source>
</evidence>
<reference evidence="6 7" key="1">
    <citation type="submission" date="2016-11" db="EMBL/GenBank/DDBJ databases">
        <authorList>
            <person name="Jaros S."/>
            <person name="Januszkiewicz K."/>
            <person name="Wedrychowicz H."/>
        </authorList>
    </citation>
    <scope>NUCLEOTIDE SEQUENCE [LARGE SCALE GENOMIC DNA]</scope>
    <source>
        <strain evidence="6 7">DSM 8605</strain>
    </source>
</reference>
<dbReference type="InterPro" id="IPR050572">
    <property type="entry name" value="Fe-S_Ferredoxin"/>
</dbReference>
<dbReference type="EMBL" id="FQXM01000023">
    <property type="protein sequence ID" value="SHH94703.1"/>
    <property type="molecule type" value="Genomic_DNA"/>
</dbReference>
<dbReference type="PANTHER" id="PTHR43687:SF1">
    <property type="entry name" value="FERREDOXIN III"/>
    <property type="match status" value="1"/>
</dbReference>
<dbReference type="PROSITE" id="PS00198">
    <property type="entry name" value="4FE4S_FER_1"/>
    <property type="match status" value="1"/>
</dbReference>
<gene>
    <name evidence="6" type="ORF">SAMN02745207_03347</name>
</gene>
<keyword evidence="2" id="KW-0479">Metal-binding</keyword>
<accession>A0A1M5X664</accession>
<sequence length="78" mass="8456">MSQTWYPIVDYSLCEKCGACIEICEHDVYDKAKTTPFAVNAENCVDGCRACSMVCPVQAIEYPEGSSDHKCSGCGCCS</sequence>
<dbReference type="InterPro" id="IPR017900">
    <property type="entry name" value="4Fe4S_Fe_S_CS"/>
</dbReference>
<dbReference type="Proteomes" id="UP000184447">
    <property type="component" value="Unassembled WGS sequence"/>
</dbReference>
<dbReference type="Pfam" id="PF00037">
    <property type="entry name" value="Fer4"/>
    <property type="match status" value="1"/>
</dbReference>
<organism evidence="6 7">
    <name type="scientific">Clostridium grantii DSM 8605</name>
    <dbReference type="NCBI Taxonomy" id="1121316"/>
    <lineage>
        <taxon>Bacteria</taxon>
        <taxon>Bacillati</taxon>
        <taxon>Bacillota</taxon>
        <taxon>Clostridia</taxon>
        <taxon>Eubacteriales</taxon>
        <taxon>Clostridiaceae</taxon>
        <taxon>Clostridium</taxon>
    </lineage>
</organism>
<dbReference type="GO" id="GO:0051539">
    <property type="term" value="F:4 iron, 4 sulfur cluster binding"/>
    <property type="evidence" value="ECO:0007669"/>
    <property type="project" value="UniProtKB-KW"/>
</dbReference>
<dbReference type="InterPro" id="IPR017896">
    <property type="entry name" value="4Fe4S_Fe-S-bd"/>
</dbReference>
<dbReference type="PROSITE" id="PS51379">
    <property type="entry name" value="4FE4S_FER_2"/>
    <property type="match status" value="2"/>
</dbReference>
<keyword evidence="3" id="KW-0408">Iron</keyword>
<dbReference type="AlphaFoldDB" id="A0A1M5X664"/>
<protein>
    <submittedName>
        <fullName evidence="6">4Fe-4S binding domain-containing protein</fullName>
    </submittedName>
</protein>
<dbReference type="RefSeq" id="WP_073339733.1">
    <property type="nucleotide sequence ID" value="NZ_FQXM01000023.1"/>
</dbReference>
<evidence type="ECO:0000256" key="2">
    <source>
        <dbReference type="ARBA" id="ARBA00022723"/>
    </source>
</evidence>
<feature type="domain" description="4Fe-4S ferredoxin-type" evidence="5">
    <location>
        <begin position="35"/>
        <end position="65"/>
    </location>
</feature>
<name>A0A1M5X664_9CLOT</name>
<proteinExistence type="predicted"/>
<dbReference type="GO" id="GO:0046872">
    <property type="term" value="F:metal ion binding"/>
    <property type="evidence" value="ECO:0007669"/>
    <property type="project" value="UniProtKB-KW"/>
</dbReference>
<evidence type="ECO:0000259" key="5">
    <source>
        <dbReference type="PROSITE" id="PS51379"/>
    </source>
</evidence>
<dbReference type="SUPFAM" id="SSF54862">
    <property type="entry name" value="4Fe-4S ferredoxins"/>
    <property type="match status" value="1"/>
</dbReference>